<name>A0AA90ZIL4_9BACT</name>
<feature type="compositionally biased region" description="Basic and acidic residues" evidence="1">
    <location>
        <begin position="168"/>
        <end position="180"/>
    </location>
</feature>
<feature type="region of interest" description="Disordered" evidence="1">
    <location>
        <begin position="149"/>
        <end position="180"/>
    </location>
</feature>
<comment type="caution">
    <text evidence="3">The sequence shown here is derived from an EMBL/GenBank/DDBJ whole genome shotgun (WGS) entry which is preliminary data.</text>
</comment>
<evidence type="ECO:0000259" key="2">
    <source>
        <dbReference type="Pfam" id="PF19808"/>
    </source>
</evidence>
<proteinExistence type="predicted"/>
<accession>A0AA90ZIL4</accession>
<dbReference type="AlphaFoldDB" id="A0AA90ZIL4"/>
<feature type="region of interest" description="Disordered" evidence="1">
    <location>
        <begin position="71"/>
        <end position="106"/>
    </location>
</feature>
<feature type="compositionally biased region" description="Polar residues" evidence="1">
    <location>
        <begin position="286"/>
        <end position="298"/>
    </location>
</feature>
<dbReference type="EMBL" id="VZCW01000020">
    <property type="protein sequence ID" value="MQN11372.1"/>
    <property type="molecule type" value="Genomic_DNA"/>
</dbReference>
<feature type="region of interest" description="Disordered" evidence="1">
    <location>
        <begin position="285"/>
        <end position="310"/>
    </location>
</feature>
<sequence>MSRNTDKSSIVINTKDAENMLQDFTKEEAGEIFMALLAYANRGEEFKTDDRSMRTLFRTLQANIDRNNEKYEEKCERNRQIAMEREKKRKEAREKDKKEEHERTRTCANVNERERTSPIGIEIGNEIGIGIGIENEINNKEFNNIKEAKASTSETSSDAAAEPQAQAKNEESQAKKQDKIDFEKVRQQFNRLMQDKAIPKLKGKIAGQRKAFFEARVREYGITSAYRVMIKAAESGFLNGGGRNGWLANFEWIFRPNNFLKVLDGYYDNPQPQVPTATATIGGYNNGTETPAASGRTINRNEQRATEQRERIQGYAGVASKWRKIADSDAATMGNEG</sequence>
<feature type="compositionally biased region" description="Low complexity" evidence="1">
    <location>
        <begin position="150"/>
        <end position="162"/>
    </location>
</feature>
<dbReference type="Pfam" id="PF19808">
    <property type="entry name" value="DUF6291"/>
    <property type="match status" value="1"/>
</dbReference>
<feature type="domain" description="DUF6291" evidence="2">
    <location>
        <begin position="15"/>
        <end position="84"/>
    </location>
</feature>
<organism evidence="3 4">
    <name type="scientific">Segatella copri</name>
    <dbReference type="NCBI Taxonomy" id="165179"/>
    <lineage>
        <taxon>Bacteria</taxon>
        <taxon>Pseudomonadati</taxon>
        <taxon>Bacteroidota</taxon>
        <taxon>Bacteroidia</taxon>
        <taxon>Bacteroidales</taxon>
        <taxon>Prevotellaceae</taxon>
        <taxon>Segatella</taxon>
    </lineage>
</organism>
<evidence type="ECO:0000313" key="4">
    <source>
        <dbReference type="Proteomes" id="UP000442105"/>
    </source>
</evidence>
<gene>
    <name evidence="3" type="ORF">F7D95_00765</name>
</gene>
<feature type="compositionally biased region" description="Basic and acidic residues" evidence="1">
    <location>
        <begin position="299"/>
        <end position="310"/>
    </location>
</feature>
<evidence type="ECO:0000256" key="1">
    <source>
        <dbReference type="SAM" id="MobiDB-lite"/>
    </source>
</evidence>
<dbReference type="InterPro" id="IPR046258">
    <property type="entry name" value="DUF6291"/>
</dbReference>
<evidence type="ECO:0000313" key="3">
    <source>
        <dbReference type="EMBL" id="MQN11372.1"/>
    </source>
</evidence>
<dbReference type="RefSeq" id="WP_153081926.1">
    <property type="nucleotide sequence ID" value="NZ_VZCU01000029.1"/>
</dbReference>
<protein>
    <recommendedName>
        <fullName evidence="2">DUF6291 domain-containing protein</fullName>
    </recommendedName>
</protein>
<reference evidence="4" key="1">
    <citation type="submission" date="2019-09" db="EMBL/GenBank/DDBJ databases">
        <title>Distinct polysaccharide growth profiles of human intestinal Prevotella copri isolates.</title>
        <authorList>
            <person name="Fehlner-Peach H."/>
            <person name="Magnabosco C."/>
            <person name="Raghavan V."/>
            <person name="Scher J.U."/>
            <person name="Tett A."/>
            <person name="Cox L.M."/>
            <person name="Gottsegen C."/>
            <person name="Watters A."/>
            <person name="Wiltshire- Gordon J.D."/>
            <person name="Segata N."/>
            <person name="Bonneau R."/>
            <person name="Littman D.R."/>
        </authorList>
    </citation>
    <scope>NUCLEOTIDE SEQUENCE [LARGE SCALE GENOMIC DNA]</scope>
    <source>
        <strain evidence="4">iAQ1179</strain>
    </source>
</reference>
<dbReference type="Proteomes" id="UP000442105">
    <property type="component" value="Unassembled WGS sequence"/>
</dbReference>